<protein>
    <submittedName>
        <fullName evidence="1">Uncharacterized protein</fullName>
    </submittedName>
</protein>
<comment type="caution">
    <text evidence="1">The sequence shown here is derived from an EMBL/GenBank/DDBJ whole genome shotgun (WGS) entry which is preliminary data.</text>
</comment>
<keyword evidence="2" id="KW-1185">Reference proteome</keyword>
<dbReference type="eggNOG" id="ENOG5032AHC">
    <property type="taxonomic scope" value="Bacteria"/>
</dbReference>
<dbReference type="AlphaFoldDB" id="A0A087BC45"/>
<gene>
    <name evidence="1" type="ORF">BMAGN_0463</name>
</gene>
<organism evidence="1 2">
    <name type="scientific">Bifidobacterium magnum</name>
    <dbReference type="NCBI Taxonomy" id="1692"/>
    <lineage>
        <taxon>Bacteria</taxon>
        <taxon>Bacillati</taxon>
        <taxon>Actinomycetota</taxon>
        <taxon>Actinomycetes</taxon>
        <taxon>Bifidobacteriales</taxon>
        <taxon>Bifidobacteriaceae</taxon>
        <taxon>Bifidobacterium</taxon>
    </lineage>
</organism>
<dbReference type="Proteomes" id="UP000029052">
    <property type="component" value="Unassembled WGS sequence"/>
</dbReference>
<evidence type="ECO:0000313" key="2">
    <source>
        <dbReference type="Proteomes" id="UP000029052"/>
    </source>
</evidence>
<dbReference type="InterPro" id="IPR046571">
    <property type="entry name" value="DUF6725"/>
</dbReference>
<accession>A0A087BC45</accession>
<sequence>MPRIPLPSHIPEGARLVVRVADGIDEYSGRPQFRDFVGHVRSWDGVTLALTRDASANGRRPAEDVAIDARTIVRLKPVPERPKRRVQPEQ</sequence>
<dbReference type="STRING" id="1692.BMAGN_0463"/>
<evidence type="ECO:0000313" key="1">
    <source>
        <dbReference type="EMBL" id="KFI68595.1"/>
    </source>
</evidence>
<proteinExistence type="predicted"/>
<name>A0A087BC45_9BIFI</name>
<dbReference type="EMBL" id="JGZB01000003">
    <property type="protein sequence ID" value="KFI68595.1"/>
    <property type="molecule type" value="Genomic_DNA"/>
</dbReference>
<dbReference type="Pfam" id="PF20486">
    <property type="entry name" value="DUF6725"/>
    <property type="match status" value="1"/>
</dbReference>
<reference evidence="1 2" key="1">
    <citation type="submission" date="2014-03" db="EMBL/GenBank/DDBJ databases">
        <title>Genomics of Bifidobacteria.</title>
        <authorList>
            <person name="Ventura M."/>
            <person name="Milani C."/>
            <person name="Lugli G.A."/>
        </authorList>
    </citation>
    <scope>NUCLEOTIDE SEQUENCE [LARGE SCALE GENOMIC DNA]</scope>
    <source>
        <strain evidence="1 2">LMG 11591</strain>
    </source>
</reference>